<sequence length="180" mass="20129">MTIPAPATGSWAHEPATALAEAKAAARTPITRAFTWADLQYIIASEQFDQLGRTAADREIYAEDMRLAREVHGSVQNYILHVKLAGFFADPTTEYLLLPNDYPYALEADTTHLILWSKYWLAPGTALDPTLCDMIVAQLDGLFGAGTYEWLWFVNPAHLQSIPGVYHGHLLVRTLPREFL</sequence>
<keyword evidence="2" id="KW-1185">Reference proteome</keyword>
<evidence type="ECO:0000313" key="1">
    <source>
        <dbReference type="EMBL" id="KAJ2806160.1"/>
    </source>
</evidence>
<proteinExistence type="predicted"/>
<protein>
    <submittedName>
        <fullName evidence="1">Uncharacterized protein</fullName>
    </submittedName>
</protein>
<gene>
    <name evidence="1" type="ORF">H4R21_000979</name>
</gene>
<name>A0ACC1LDY1_9FUNG</name>
<reference evidence="1" key="1">
    <citation type="submission" date="2022-07" db="EMBL/GenBank/DDBJ databases">
        <title>Phylogenomic reconstructions and comparative analyses of Kickxellomycotina fungi.</title>
        <authorList>
            <person name="Reynolds N.K."/>
            <person name="Stajich J.E."/>
            <person name="Barry K."/>
            <person name="Grigoriev I.V."/>
            <person name="Crous P."/>
            <person name="Smith M.E."/>
        </authorList>
    </citation>
    <scope>NUCLEOTIDE SEQUENCE</scope>
    <source>
        <strain evidence="1">BCRC 34780</strain>
    </source>
</reference>
<comment type="caution">
    <text evidence="1">The sequence shown here is derived from an EMBL/GenBank/DDBJ whole genome shotgun (WGS) entry which is preliminary data.</text>
</comment>
<accession>A0ACC1LDY1</accession>
<organism evidence="1 2">
    <name type="scientific">Coemansia helicoidea</name>
    <dbReference type="NCBI Taxonomy" id="1286919"/>
    <lineage>
        <taxon>Eukaryota</taxon>
        <taxon>Fungi</taxon>
        <taxon>Fungi incertae sedis</taxon>
        <taxon>Zoopagomycota</taxon>
        <taxon>Kickxellomycotina</taxon>
        <taxon>Kickxellomycetes</taxon>
        <taxon>Kickxellales</taxon>
        <taxon>Kickxellaceae</taxon>
        <taxon>Coemansia</taxon>
    </lineage>
</organism>
<evidence type="ECO:0000313" key="2">
    <source>
        <dbReference type="Proteomes" id="UP001140087"/>
    </source>
</evidence>
<dbReference type="EMBL" id="JANBUN010000172">
    <property type="protein sequence ID" value="KAJ2806160.1"/>
    <property type="molecule type" value="Genomic_DNA"/>
</dbReference>
<dbReference type="Proteomes" id="UP001140087">
    <property type="component" value="Unassembled WGS sequence"/>
</dbReference>